<organism evidence="1 2">
    <name type="scientific">Paracoccus hibiscisoli</name>
    <dbReference type="NCBI Taxonomy" id="2023261"/>
    <lineage>
        <taxon>Bacteria</taxon>
        <taxon>Pseudomonadati</taxon>
        <taxon>Pseudomonadota</taxon>
        <taxon>Alphaproteobacteria</taxon>
        <taxon>Rhodobacterales</taxon>
        <taxon>Paracoccaceae</taxon>
        <taxon>Paracoccus</taxon>
    </lineage>
</organism>
<gene>
    <name evidence="1" type="ORF">FA740_16390</name>
</gene>
<dbReference type="SUPFAM" id="SSF48452">
    <property type="entry name" value="TPR-like"/>
    <property type="match status" value="3"/>
</dbReference>
<dbReference type="RefSeq" id="WP_136857889.1">
    <property type="nucleotide sequence ID" value="NZ_SUNH01000029.1"/>
</dbReference>
<protein>
    <recommendedName>
        <fullName evidence="3">Orc1-like AAA ATPase domain-containing protein</fullName>
    </recommendedName>
</protein>
<reference evidence="1 2" key="1">
    <citation type="submission" date="2019-04" db="EMBL/GenBank/DDBJ databases">
        <authorList>
            <person name="Li J."/>
        </authorList>
    </citation>
    <scope>NUCLEOTIDE SEQUENCE [LARGE SCALE GENOMIC DNA]</scope>
    <source>
        <strain evidence="1 2">CCTCC AB2016182</strain>
    </source>
</reference>
<sequence length="1117" mass="125056">MTEQLLFCGNNRKRDLERLTAIFDACVSSAADPAVSPAGPRHRVVMIEAERGLGKTRLALELLRHMMQTADRGVYWPREICDTVNGAVMPRPEECHINQPPPFLWWGMAIAEGRNPGNTIFASLNDILPHMVLARVAARRKSSMKEILADAKDLAIDIGIEIGPEITGLGMIKRLGQSALKIGAIVRRHRGKEDVSSSAGNQVDTVVDSVLDDLSFLFDRRSPYYAKIPLVILIDDAQFADNDPAMPTFLEKLLARSAREDWPLLLVCTHWSRQLGLWKDANDQWREPSHVAKVIEHAMMPDKKVAGVFAKEPAGSLRASGFERIDLGEPVDHLEEALRQRFPGLEEADVGMITGKSGSNPRKLEQIIARMERKPKWFDANDLKNGLTNVGREAVATLADLPIDEVVLERFMDTPADVRRSMIVASLMGSRFVVDLVDRITHARLATDARAALQEGEKSFRFLKGIADQSQNDIGEFSEGLFFDAAKEYQESGLARRDLPDWPDADELMTTLDTLLAELVKDPDQFPKLSEDDLAEALTLAGTRMSHRGDPAAGTAFARVVQLEKRRRNTEAAYSAALHFVRLVEKGERLETPLGLYWEVAATIRNLGLRDVANDLWSQLHNDLQVIADVEPENVEALVWLAECKVQLGRQQDLVNEGSAALACYSDAAQIIRATIETGTFLTSEPVFRSLFIFGEALQARGKCQEALAVYSELVQELEEILFCNPDDINGEAYKKLVHAVIVGMEMELGYEPDADRALGRAVSAINDVPVGNPDDHHWQHNLAVIRMKQAIRFRELGDNSSALELLHSCIAIYERIVSDDPNNNQWLNVYSYTLQKAAQLHMEAGNHAIGIELFERAISASKRLAHRSLDINYQKSHCFAAEKLAAIFVEHSLPEKAVVYFQEAGNAASAIVERDHNDALWITKFMEAQENIADLLWEMDYYHGAFERYDIYLKMAYHLMKVAPDLEGSANAVLHMLGKTGGKHSEIGSPDRALEYHIHAESIALDQARHNPESAHFRRVVGSCRFNTASAHVELREFDKALELLYAALVSHNYVHELAPNDVTILSELRRFHEKIAYAYWELRDFEAANSHYEKTLDSWSQMAKLQSGPAIMPPE</sequence>
<proteinExistence type="predicted"/>
<accession>A0A4U0QJH8</accession>
<dbReference type="AlphaFoldDB" id="A0A4U0QJH8"/>
<evidence type="ECO:0000313" key="2">
    <source>
        <dbReference type="Proteomes" id="UP000306223"/>
    </source>
</evidence>
<evidence type="ECO:0008006" key="3">
    <source>
        <dbReference type="Google" id="ProtNLM"/>
    </source>
</evidence>
<dbReference type="OrthoDB" id="105971at2"/>
<comment type="caution">
    <text evidence="1">The sequence shown here is derived from an EMBL/GenBank/DDBJ whole genome shotgun (WGS) entry which is preliminary data.</text>
</comment>
<dbReference type="InterPro" id="IPR011990">
    <property type="entry name" value="TPR-like_helical_dom_sf"/>
</dbReference>
<dbReference type="Gene3D" id="1.25.40.10">
    <property type="entry name" value="Tetratricopeptide repeat domain"/>
    <property type="match status" value="2"/>
</dbReference>
<dbReference type="Proteomes" id="UP000306223">
    <property type="component" value="Unassembled WGS sequence"/>
</dbReference>
<dbReference type="EMBL" id="SUNH01000029">
    <property type="protein sequence ID" value="TJZ81072.1"/>
    <property type="molecule type" value="Genomic_DNA"/>
</dbReference>
<keyword evidence="2" id="KW-1185">Reference proteome</keyword>
<name>A0A4U0QJH8_9RHOB</name>
<evidence type="ECO:0000313" key="1">
    <source>
        <dbReference type="EMBL" id="TJZ81072.1"/>
    </source>
</evidence>